<sequence length="55" mass="6394">MNIITIIGVSILFFYSLINILKFYGIQEDVYGIYISFYLLLVACVVFLPTEYSKM</sequence>
<evidence type="ECO:0000256" key="1">
    <source>
        <dbReference type="SAM" id="Phobius"/>
    </source>
</evidence>
<proteinExistence type="predicted"/>
<dbReference type="AlphaFoldDB" id="A0A6C0E5Q8"/>
<keyword evidence="1" id="KW-0812">Transmembrane</keyword>
<evidence type="ECO:0000313" key="2">
    <source>
        <dbReference type="EMBL" id="QHT23971.1"/>
    </source>
</evidence>
<protein>
    <submittedName>
        <fullName evidence="2">Uncharacterized protein</fullName>
    </submittedName>
</protein>
<organism evidence="2">
    <name type="scientific">viral metagenome</name>
    <dbReference type="NCBI Taxonomy" id="1070528"/>
    <lineage>
        <taxon>unclassified sequences</taxon>
        <taxon>metagenomes</taxon>
        <taxon>organismal metagenomes</taxon>
    </lineage>
</organism>
<feature type="transmembrane region" description="Helical" evidence="1">
    <location>
        <begin position="31"/>
        <end position="50"/>
    </location>
</feature>
<reference evidence="2" key="1">
    <citation type="journal article" date="2020" name="Nature">
        <title>Giant virus diversity and host interactions through global metagenomics.</title>
        <authorList>
            <person name="Schulz F."/>
            <person name="Roux S."/>
            <person name="Paez-Espino D."/>
            <person name="Jungbluth S."/>
            <person name="Walsh D.A."/>
            <person name="Denef V.J."/>
            <person name="McMahon K.D."/>
            <person name="Konstantinidis K.T."/>
            <person name="Eloe-Fadrosh E.A."/>
            <person name="Kyrpides N.C."/>
            <person name="Woyke T."/>
        </authorList>
    </citation>
    <scope>NUCLEOTIDE SEQUENCE</scope>
    <source>
        <strain evidence="2">GVMAG-M-3300023179-132</strain>
    </source>
</reference>
<keyword evidence="1" id="KW-0472">Membrane</keyword>
<dbReference type="EMBL" id="MN739736">
    <property type="protein sequence ID" value="QHT23971.1"/>
    <property type="molecule type" value="Genomic_DNA"/>
</dbReference>
<accession>A0A6C0E5Q8</accession>
<keyword evidence="1" id="KW-1133">Transmembrane helix</keyword>
<feature type="transmembrane region" description="Helical" evidence="1">
    <location>
        <begin position="7"/>
        <end position="25"/>
    </location>
</feature>
<name>A0A6C0E5Q8_9ZZZZ</name>